<feature type="transmembrane region" description="Helical" evidence="18">
    <location>
        <begin position="264"/>
        <end position="283"/>
    </location>
</feature>
<feature type="transmembrane region" description="Helical" evidence="18">
    <location>
        <begin position="108"/>
        <end position="128"/>
    </location>
</feature>
<proteinExistence type="inferred from homology"/>
<gene>
    <name evidence="19" type="ORF">HDK90DRAFT_479169</name>
</gene>
<evidence type="ECO:0000313" key="20">
    <source>
        <dbReference type="Proteomes" id="UP001492380"/>
    </source>
</evidence>
<keyword evidence="7" id="KW-0521">NADP</keyword>
<keyword evidence="8 18" id="KW-0752">Steroid biosynthesis</keyword>
<dbReference type="EC" id="1.3.1.21" evidence="16"/>
<feature type="transmembrane region" description="Helical" evidence="18">
    <location>
        <begin position="303"/>
        <end position="321"/>
    </location>
</feature>
<feature type="transmembrane region" description="Helical" evidence="18">
    <location>
        <begin position="181"/>
        <end position="200"/>
    </location>
</feature>
<protein>
    <recommendedName>
        <fullName evidence="16">7-dehydrocholesterol reductase</fullName>
        <ecNumber evidence="16">1.3.1.21</ecNumber>
    </recommendedName>
    <alternativeName>
        <fullName evidence="17">Sterol Delta(7)-reductase</fullName>
    </alternativeName>
</protein>
<comment type="caution">
    <text evidence="19">The sequence shown here is derived from an EMBL/GenBank/DDBJ whole genome shotgun (WGS) entry which is preliminary data.</text>
</comment>
<dbReference type="EMBL" id="JBBWRZ010000003">
    <property type="protein sequence ID" value="KAK8240232.1"/>
    <property type="molecule type" value="Genomic_DNA"/>
</dbReference>
<accession>A0ABR1YVQ2</accession>
<evidence type="ECO:0000256" key="17">
    <source>
        <dbReference type="ARBA" id="ARBA00042688"/>
    </source>
</evidence>
<keyword evidence="11 18" id="KW-0756">Sterol biosynthesis</keyword>
<evidence type="ECO:0000256" key="11">
    <source>
        <dbReference type="ARBA" id="ARBA00023011"/>
    </source>
</evidence>
<dbReference type="Proteomes" id="UP001492380">
    <property type="component" value="Unassembled WGS sequence"/>
</dbReference>
<evidence type="ECO:0000256" key="7">
    <source>
        <dbReference type="ARBA" id="ARBA00022857"/>
    </source>
</evidence>
<keyword evidence="5 18" id="KW-0812">Transmembrane</keyword>
<dbReference type="PANTHER" id="PTHR21257:SF38">
    <property type="entry name" value="7-DEHYDROCHOLESTEROL REDUCTASE"/>
    <property type="match status" value="1"/>
</dbReference>
<evidence type="ECO:0000256" key="6">
    <source>
        <dbReference type="ARBA" id="ARBA00022778"/>
    </source>
</evidence>
<dbReference type="Pfam" id="PF01222">
    <property type="entry name" value="ERG4_ERG24"/>
    <property type="match status" value="1"/>
</dbReference>
<evidence type="ECO:0000256" key="9">
    <source>
        <dbReference type="ARBA" id="ARBA00022989"/>
    </source>
</evidence>
<dbReference type="Gene3D" id="1.20.120.1630">
    <property type="match status" value="1"/>
</dbReference>
<evidence type="ECO:0000256" key="18">
    <source>
        <dbReference type="RuleBase" id="RU369120"/>
    </source>
</evidence>
<evidence type="ECO:0000256" key="16">
    <source>
        <dbReference type="ARBA" id="ARBA00038851"/>
    </source>
</evidence>
<feature type="transmembrane region" description="Helical" evidence="18">
    <location>
        <begin position="333"/>
        <end position="352"/>
    </location>
</feature>
<comment type="subcellular location">
    <subcellularLocation>
        <location evidence="1">Membrane</location>
        <topology evidence="1">Multi-pass membrane protein</topology>
    </subcellularLocation>
</comment>
<feature type="transmembrane region" description="Helical" evidence="18">
    <location>
        <begin position="54"/>
        <end position="76"/>
    </location>
</feature>
<evidence type="ECO:0000256" key="2">
    <source>
        <dbReference type="ARBA" id="ARBA00005402"/>
    </source>
</evidence>
<dbReference type="InterPro" id="IPR001171">
    <property type="entry name" value="ERG24_DHCR-like"/>
</dbReference>
<evidence type="ECO:0000256" key="1">
    <source>
        <dbReference type="ARBA" id="ARBA00004141"/>
    </source>
</evidence>
<evidence type="ECO:0000256" key="14">
    <source>
        <dbReference type="ARBA" id="ARBA00023166"/>
    </source>
</evidence>
<reference evidence="19 20" key="1">
    <citation type="submission" date="2024-04" db="EMBL/GenBank/DDBJ databases">
        <title>Phyllosticta paracitricarpa is synonymous to the EU quarantine fungus P. citricarpa based on phylogenomic analyses.</title>
        <authorList>
            <consortium name="Lawrence Berkeley National Laboratory"/>
            <person name="Van Ingen-Buijs V.A."/>
            <person name="Van Westerhoven A.C."/>
            <person name="Haridas S."/>
            <person name="Skiadas P."/>
            <person name="Martin F."/>
            <person name="Groenewald J.Z."/>
            <person name="Crous P.W."/>
            <person name="Seidl M.F."/>
        </authorList>
    </citation>
    <scope>NUCLEOTIDE SEQUENCE [LARGE SCALE GENOMIC DNA]</scope>
    <source>
        <strain evidence="19 20">CBS 123374</strain>
    </source>
</reference>
<keyword evidence="3 18" id="KW-0444">Lipid biosynthesis</keyword>
<evidence type="ECO:0000256" key="3">
    <source>
        <dbReference type="ARBA" id="ARBA00022516"/>
    </source>
</evidence>
<keyword evidence="6" id="KW-0152">Cholesterol biosynthesis</keyword>
<keyword evidence="20" id="KW-1185">Reference proteome</keyword>
<evidence type="ECO:0000313" key="19">
    <source>
        <dbReference type="EMBL" id="KAK8240232.1"/>
    </source>
</evidence>
<comment type="similarity">
    <text evidence="2 18">Belongs to the ERG4/ERG24 family.</text>
</comment>
<organism evidence="19 20">
    <name type="scientific">Phyllosticta capitalensis</name>
    <dbReference type="NCBI Taxonomy" id="121624"/>
    <lineage>
        <taxon>Eukaryota</taxon>
        <taxon>Fungi</taxon>
        <taxon>Dikarya</taxon>
        <taxon>Ascomycota</taxon>
        <taxon>Pezizomycotina</taxon>
        <taxon>Dothideomycetes</taxon>
        <taxon>Dothideomycetes incertae sedis</taxon>
        <taxon>Botryosphaeriales</taxon>
        <taxon>Phyllostictaceae</taxon>
        <taxon>Phyllosticta</taxon>
    </lineage>
</organism>
<feature type="transmembrane region" description="Helical" evidence="18">
    <location>
        <begin position="149"/>
        <end position="169"/>
    </location>
</feature>
<evidence type="ECO:0000256" key="12">
    <source>
        <dbReference type="ARBA" id="ARBA00023098"/>
    </source>
</evidence>
<evidence type="ECO:0000256" key="15">
    <source>
        <dbReference type="ARBA" id="ARBA00023221"/>
    </source>
</evidence>
<keyword evidence="13 18" id="KW-0472">Membrane</keyword>
<keyword evidence="4" id="KW-0153">Cholesterol metabolism</keyword>
<keyword evidence="14 18" id="KW-1207">Sterol metabolism</keyword>
<keyword evidence="12 18" id="KW-0443">Lipid metabolism</keyword>
<dbReference type="PANTHER" id="PTHR21257">
    <property type="entry name" value="DELTA(14)-STEROL REDUCTASE"/>
    <property type="match status" value="1"/>
</dbReference>
<evidence type="ECO:0000256" key="10">
    <source>
        <dbReference type="ARBA" id="ARBA00023002"/>
    </source>
</evidence>
<evidence type="ECO:0000256" key="4">
    <source>
        <dbReference type="ARBA" id="ARBA00022548"/>
    </source>
</evidence>
<sequence>MNISDSSERWQWMGAAVSGRRKNGEALSPKQSQDLGNLQRSASSISWRNKRSSWPATCIFMMTVPPALVILTWIALEHFDGSILNAVYAIKAQGFTSFIRLYAPAPSLQANVLYATWILFQAFLYTILPGRSNGQMTPAGHLLEYRTNGLLAYEISIGLFLLCVFSGFLDPTIIARHWEGLIIAYNIWGYALSCIAYIKAHYAPSHADDRHFSGSALYDFLMGIEFNPRFGQTWDWKLFHNERPGIIAWTLINLSYAAVQYKKFGVVTNSMIIVNIFHLMYVVDLFINEAWYVKTIDIAHDHFGFYLAWGSAVWLPTMYTLQTQYLARNPVQLHPAVAAAILLMGIGGYALFRSVNNQKYLVRRTNGDCKIWGKPAKYMRASYITGDGKTHESILLMSGWWGVSRHFNYVGDLMLSYAMCAVCGTRDIIPWTYAFFMTAILVHRCLRDEKRLETKYGEQWTKYCAQVRWRLIPGIW</sequence>
<evidence type="ECO:0000256" key="13">
    <source>
        <dbReference type="ARBA" id="ARBA00023136"/>
    </source>
</evidence>
<keyword evidence="15 18" id="KW-0753">Steroid metabolism</keyword>
<keyword evidence="10 18" id="KW-0560">Oxidoreductase</keyword>
<evidence type="ECO:0000256" key="8">
    <source>
        <dbReference type="ARBA" id="ARBA00022955"/>
    </source>
</evidence>
<keyword evidence="9 18" id="KW-1133">Transmembrane helix</keyword>
<evidence type="ECO:0000256" key="5">
    <source>
        <dbReference type="ARBA" id="ARBA00022692"/>
    </source>
</evidence>
<name>A0ABR1YVQ2_9PEZI</name>